<dbReference type="GO" id="GO:0051536">
    <property type="term" value="F:iron-sulfur cluster binding"/>
    <property type="evidence" value="ECO:0007669"/>
    <property type="project" value="UniProtKB-KW"/>
</dbReference>
<feature type="domain" description="4Fe-4S ferredoxin-type" evidence="4">
    <location>
        <begin position="300"/>
        <end position="332"/>
    </location>
</feature>
<dbReference type="InterPro" id="IPR017896">
    <property type="entry name" value="4Fe4S_Fe-S-bd"/>
</dbReference>
<keyword evidence="1" id="KW-0479">Metal-binding</keyword>
<keyword evidence="2" id="KW-0408">Iron</keyword>
<dbReference type="Pfam" id="PF17179">
    <property type="entry name" value="Fer4_22"/>
    <property type="match status" value="1"/>
</dbReference>
<dbReference type="PROSITE" id="PS51379">
    <property type="entry name" value="4FE4S_FER_2"/>
    <property type="match status" value="2"/>
</dbReference>
<dbReference type="EMBL" id="DTHG01000017">
    <property type="protein sequence ID" value="HGW91165.1"/>
    <property type="molecule type" value="Genomic_DNA"/>
</dbReference>
<evidence type="ECO:0000256" key="3">
    <source>
        <dbReference type="ARBA" id="ARBA00023014"/>
    </source>
</evidence>
<dbReference type="PROSITE" id="PS00198">
    <property type="entry name" value="4FE4S_FER_1"/>
    <property type="match status" value="2"/>
</dbReference>
<gene>
    <name evidence="5" type="ORF">ENV67_01310</name>
</gene>
<dbReference type="InterPro" id="IPR009051">
    <property type="entry name" value="Helical_ferredxn"/>
</dbReference>
<name>A0A7C4YEY1_UNCW3</name>
<evidence type="ECO:0000256" key="1">
    <source>
        <dbReference type="ARBA" id="ARBA00022723"/>
    </source>
</evidence>
<dbReference type="GO" id="GO:0046872">
    <property type="term" value="F:metal ion binding"/>
    <property type="evidence" value="ECO:0007669"/>
    <property type="project" value="UniProtKB-KW"/>
</dbReference>
<dbReference type="SUPFAM" id="SSF46548">
    <property type="entry name" value="alpha-helical ferredoxin"/>
    <property type="match status" value="1"/>
</dbReference>
<feature type="domain" description="4Fe-4S ferredoxin-type" evidence="4">
    <location>
        <begin position="221"/>
        <end position="252"/>
    </location>
</feature>
<evidence type="ECO:0000256" key="2">
    <source>
        <dbReference type="ARBA" id="ARBA00023004"/>
    </source>
</evidence>
<accession>A0A7C4YEY1</accession>
<evidence type="ECO:0000313" key="5">
    <source>
        <dbReference type="EMBL" id="HGW91165.1"/>
    </source>
</evidence>
<dbReference type="AlphaFoldDB" id="A0A7C4YEY1"/>
<reference evidence="5" key="1">
    <citation type="journal article" date="2020" name="mSystems">
        <title>Genome- and Community-Level Interaction Insights into Carbon Utilization and Element Cycling Functions of Hydrothermarchaeota in Hydrothermal Sediment.</title>
        <authorList>
            <person name="Zhou Z."/>
            <person name="Liu Y."/>
            <person name="Xu W."/>
            <person name="Pan J."/>
            <person name="Luo Z.H."/>
            <person name="Li M."/>
        </authorList>
    </citation>
    <scope>NUCLEOTIDE SEQUENCE [LARGE SCALE GENOMIC DNA]</scope>
    <source>
        <strain evidence="5">SpSt-780</strain>
    </source>
</reference>
<dbReference type="PANTHER" id="PTHR40447">
    <property type="entry name" value="ANAEROBIC SULFITE REDUCTASE SUBUNIT A"/>
    <property type="match status" value="1"/>
</dbReference>
<protein>
    <submittedName>
        <fullName evidence="5">Hydrogenase</fullName>
    </submittedName>
</protein>
<sequence>MRVGKLKKKNVIDFLHEISEFGDVYGPVKKGGGYAFINDEPEKFCFDATRTILPPKKFFSPPKEKMFSFKNGEWIVDEDELTKKRIIFGLHPCDIHGILILDRLFLGEFPDPYYKKRRENTAIIGLSCEPDDKCFCRSTHTDYVEEGFDLALTDIGDEYLLWIGSSLGDDLQKLAEGLIDENVEEKDIAKYIEWRKKRDSMFKLNIDLTAMPDIFEISYNEKIWEKLGKYCLSCGQCSMVCPTCNCYDVEDNYRFGENIERLRHWDSCNFREYSLVAGGHNFRKTRAERLKLWYTHKLAGYMSIFGKPACVGCGRCIDTCPVGINVPNVVRGLKREKVDAIWSKEG</sequence>
<comment type="caution">
    <text evidence="5">The sequence shown here is derived from an EMBL/GenBank/DDBJ whole genome shotgun (WGS) entry which is preliminary data.</text>
</comment>
<keyword evidence="3" id="KW-0411">Iron-sulfur</keyword>
<dbReference type="InterPro" id="IPR017900">
    <property type="entry name" value="4Fe4S_Fe_S_CS"/>
</dbReference>
<organism evidence="5">
    <name type="scientific">candidate division WOR-3 bacterium</name>
    <dbReference type="NCBI Taxonomy" id="2052148"/>
    <lineage>
        <taxon>Bacteria</taxon>
        <taxon>Bacteria division WOR-3</taxon>
    </lineage>
</organism>
<dbReference type="PANTHER" id="PTHR40447:SF1">
    <property type="entry name" value="ANAEROBIC SULFITE REDUCTASE SUBUNIT A"/>
    <property type="match status" value="1"/>
</dbReference>
<proteinExistence type="predicted"/>
<evidence type="ECO:0000259" key="4">
    <source>
        <dbReference type="PROSITE" id="PS51379"/>
    </source>
</evidence>
<dbReference type="Gene3D" id="1.10.1060.10">
    <property type="entry name" value="Alpha-helical ferredoxin"/>
    <property type="match status" value="1"/>
</dbReference>